<feature type="compositionally biased region" description="Low complexity" evidence="1">
    <location>
        <begin position="208"/>
        <end position="219"/>
    </location>
</feature>
<name>A0A6A6S615_9PLEO</name>
<reference evidence="2" key="1">
    <citation type="journal article" date="2020" name="Stud. Mycol.">
        <title>101 Dothideomycetes genomes: a test case for predicting lifestyles and emergence of pathogens.</title>
        <authorList>
            <person name="Haridas S."/>
            <person name="Albert R."/>
            <person name="Binder M."/>
            <person name="Bloem J."/>
            <person name="Labutti K."/>
            <person name="Salamov A."/>
            <person name="Andreopoulos B."/>
            <person name="Baker S."/>
            <person name="Barry K."/>
            <person name="Bills G."/>
            <person name="Bluhm B."/>
            <person name="Cannon C."/>
            <person name="Castanera R."/>
            <person name="Culley D."/>
            <person name="Daum C."/>
            <person name="Ezra D."/>
            <person name="Gonzalez J."/>
            <person name="Henrissat B."/>
            <person name="Kuo A."/>
            <person name="Liang C."/>
            <person name="Lipzen A."/>
            <person name="Lutzoni F."/>
            <person name="Magnuson J."/>
            <person name="Mondo S."/>
            <person name="Nolan M."/>
            <person name="Ohm R."/>
            <person name="Pangilinan J."/>
            <person name="Park H.-J."/>
            <person name="Ramirez L."/>
            <person name="Alfaro M."/>
            <person name="Sun H."/>
            <person name="Tritt A."/>
            <person name="Yoshinaga Y."/>
            <person name="Zwiers L.-H."/>
            <person name="Turgeon B."/>
            <person name="Goodwin S."/>
            <person name="Spatafora J."/>
            <person name="Crous P."/>
            <person name="Grigoriev I."/>
        </authorList>
    </citation>
    <scope>NUCLEOTIDE SEQUENCE</scope>
    <source>
        <strain evidence="2">CBS 473.64</strain>
    </source>
</reference>
<dbReference type="AlphaFoldDB" id="A0A6A6S615"/>
<evidence type="ECO:0000313" key="2">
    <source>
        <dbReference type="EMBL" id="KAF2643326.1"/>
    </source>
</evidence>
<dbReference type="OrthoDB" id="3800277at2759"/>
<evidence type="ECO:0000256" key="1">
    <source>
        <dbReference type="SAM" id="MobiDB-lite"/>
    </source>
</evidence>
<gene>
    <name evidence="2" type="ORF">P280DRAFT_249820</name>
</gene>
<feature type="region of interest" description="Disordered" evidence="1">
    <location>
        <begin position="206"/>
        <end position="228"/>
    </location>
</feature>
<evidence type="ECO:0000313" key="3">
    <source>
        <dbReference type="Proteomes" id="UP000799753"/>
    </source>
</evidence>
<dbReference type="Proteomes" id="UP000799753">
    <property type="component" value="Unassembled WGS sequence"/>
</dbReference>
<accession>A0A6A6S615</accession>
<dbReference type="EMBL" id="MU006780">
    <property type="protein sequence ID" value="KAF2643326.1"/>
    <property type="molecule type" value="Genomic_DNA"/>
</dbReference>
<keyword evidence="3" id="KW-1185">Reference proteome</keyword>
<feature type="compositionally biased region" description="Low complexity" evidence="1">
    <location>
        <begin position="311"/>
        <end position="324"/>
    </location>
</feature>
<proteinExistence type="predicted"/>
<sequence length="351" mass="39702">MSHSYRYVRMSRNFVNLGNLYKAWNPPQHILPHDLASPYATTVAYPTGWGYFDDGSIYVNPVTGLSHEDFEAEMRALRSFVKGPSPKIDSLRRLDPDKQRLLVVLKEKVSPTKLSIMARNFQDESKAMIESCPFEHINLTLNKALTHPASAEIHPILHVPPVSRRKRIRWALRIFRGTLIDGVLQPNVRQPNGLLCEPLKSYSEHASRSSAAHSSVTAARRSESDKTEFELVQNMQQEPSTSFGQARTSLRYNAQVLKWKHRYLALREKVATAQSMVPRRRPRRTPDEASYIQARSRSGKAANPNTEAARSTTQSSSDPFSSFDLQNPAPPASLAELRRKSRMSLPSRATQ</sequence>
<protein>
    <submittedName>
        <fullName evidence="2">Uncharacterized protein</fullName>
    </submittedName>
</protein>
<feature type="region of interest" description="Disordered" evidence="1">
    <location>
        <begin position="274"/>
        <end position="351"/>
    </location>
</feature>
<organism evidence="2 3">
    <name type="scientific">Massarina eburnea CBS 473.64</name>
    <dbReference type="NCBI Taxonomy" id="1395130"/>
    <lineage>
        <taxon>Eukaryota</taxon>
        <taxon>Fungi</taxon>
        <taxon>Dikarya</taxon>
        <taxon>Ascomycota</taxon>
        <taxon>Pezizomycotina</taxon>
        <taxon>Dothideomycetes</taxon>
        <taxon>Pleosporomycetidae</taxon>
        <taxon>Pleosporales</taxon>
        <taxon>Massarineae</taxon>
        <taxon>Massarinaceae</taxon>
        <taxon>Massarina</taxon>
    </lineage>
</organism>